<reference evidence="3" key="1">
    <citation type="journal article" date="2016" name="Proc. Natl. Acad. Sci. U.S.A.">
        <title>Comparative genomics of biotechnologically important yeasts.</title>
        <authorList>
            <person name="Riley R."/>
            <person name="Haridas S."/>
            <person name="Wolfe K.H."/>
            <person name="Lopes M.R."/>
            <person name="Hittinger C.T."/>
            <person name="Goeker M."/>
            <person name="Salamov A.A."/>
            <person name="Wisecaver J.H."/>
            <person name="Long T.M."/>
            <person name="Calvey C.H."/>
            <person name="Aerts A.L."/>
            <person name="Barry K.W."/>
            <person name="Choi C."/>
            <person name="Clum A."/>
            <person name="Coughlan A.Y."/>
            <person name="Deshpande S."/>
            <person name="Douglass A.P."/>
            <person name="Hanson S.J."/>
            <person name="Klenk H.-P."/>
            <person name="LaButti K.M."/>
            <person name="Lapidus A."/>
            <person name="Lindquist E.A."/>
            <person name="Lipzen A.M."/>
            <person name="Meier-Kolthoff J.P."/>
            <person name="Ohm R.A."/>
            <person name="Otillar R.P."/>
            <person name="Pangilinan J.L."/>
            <person name="Peng Y."/>
            <person name="Rokas A."/>
            <person name="Rosa C.A."/>
            <person name="Scheuner C."/>
            <person name="Sibirny A.A."/>
            <person name="Slot J.C."/>
            <person name="Stielow J.B."/>
            <person name="Sun H."/>
            <person name="Kurtzman C.P."/>
            <person name="Blackwell M."/>
            <person name="Grigoriev I.V."/>
            <person name="Jeffries T.W."/>
        </authorList>
    </citation>
    <scope>NUCLEOTIDE SEQUENCE [LARGE SCALE GENOMIC DNA]</scope>
    <source>
        <strain evidence="3">NRRL Y-1626</strain>
    </source>
</reference>
<protein>
    <submittedName>
        <fullName evidence="2">Uncharacterized protein</fullName>
    </submittedName>
</protein>
<name>A0A1B7TDL3_9ASCO</name>
<accession>A0A1B7TDL3</accession>
<organism evidence="2 3">
    <name type="scientific">Hanseniaspora valbyensis NRRL Y-1626</name>
    <dbReference type="NCBI Taxonomy" id="766949"/>
    <lineage>
        <taxon>Eukaryota</taxon>
        <taxon>Fungi</taxon>
        <taxon>Dikarya</taxon>
        <taxon>Ascomycota</taxon>
        <taxon>Saccharomycotina</taxon>
        <taxon>Saccharomycetes</taxon>
        <taxon>Saccharomycodales</taxon>
        <taxon>Saccharomycodaceae</taxon>
        <taxon>Hanseniaspora</taxon>
    </lineage>
</organism>
<proteinExistence type="predicted"/>
<gene>
    <name evidence="2" type="ORF">HANVADRAFT_52872</name>
</gene>
<keyword evidence="1" id="KW-1133">Transmembrane helix</keyword>
<feature type="transmembrane region" description="Helical" evidence="1">
    <location>
        <begin position="27"/>
        <end position="49"/>
    </location>
</feature>
<comment type="caution">
    <text evidence="2">The sequence shown here is derived from an EMBL/GenBank/DDBJ whole genome shotgun (WGS) entry which is preliminary data.</text>
</comment>
<keyword evidence="3" id="KW-1185">Reference proteome</keyword>
<dbReference type="EMBL" id="LXPE01000013">
    <property type="protein sequence ID" value="OBA26846.1"/>
    <property type="molecule type" value="Genomic_DNA"/>
</dbReference>
<evidence type="ECO:0000256" key="1">
    <source>
        <dbReference type="SAM" id="Phobius"/>
    </source>
</evidence>
<sequence length="54" mass="6474">MAEWSKAADLRSVGQSPREFEPRFLQLYFLFFCLISRGIVSIFLLDITWNCFYF</sequence>
<dbReference type="Proteomes" id="UP000092321">
    <property type="component" value="Unassembled WGS sequence"/>
</dbReference>
<dbReference type="AlphaFoldDB" id="A0A1B7TDL3"/>
<keyword evidence="1" id="KW-0472">Membrane</keyword>
<evidence type="ECO:0000313" key="3">
    <source>
        <dbReference type="Proteomes" id="UP000092321"/>
    </source>
</evidence>
<keyword evidence="1" id="KW-0812">Transmembrane</keyword>
<evidence type="ECO:0000313" key="2">
    <source>
        <dbReference type="EMBL" id="OBA26846.1"/>
    </source>
</evidence>